<evidence type="ECO:0000313" key="3">
    <source>
        <dbReference type="Proteomes" id="UP000245133"/>
    </source>
</evidence>
<dbReference type="Pfam" id="PF08240">
    <property type="entry name" value="ADH_N"/>
    <property type="match status" value="1"/>
</dbReference>
<feature type="domain" description="Enoyl reductase (ER)" evidence="1">
    <location>
        <begin position="10"/>
        <end position="301"/>
    </location>
</feature>
<dbReference type="AlphaFoldDB" id="A0A2P2DVJ6"/>
<dbReference type="InterPro" id="IPR013154">
    <property type="entry name" value="ADH-like_N"/>
</dbReference>
<protein>
    <submittedName>
        <fullName evidence="2">Quinone oxidoreductase</fullName>
    </submittedName>
</protein>
<gene>
    <name evidence="2" type="ORF">LPTSP4_01580</name>
</gene>
<organism evidence="2 3">
    <name type="scientific">Leptospira ryugenii</name>
    <dbReference type="NCBI Taxonomy" id="1917863"/>
    <lineage>
        <taxon>Bacteria</taxon>
        <taxon>Pseudomonadati</taxon>
        <taxon>Spirochaetota</taxon>
        <taxon>Spirochaetia</taxon>
        <taxon>Leptospirales</taxon>
        <taxon>Leptospiraceae</taxon>
        <taxon>Leptospira</taxon>
    </lineage>
</organism>
<dbReference type="SUPFAM" id="SSF50129">
    <property type="entry name" value="GroES-like"/>
    <property type="match status" value="1"/>
</dbReference>
<sequence length="304" mass="33076">MKVIYCETYGPPEVLRLVEISKPQPKNNEILVKIQATTVNSGDVRVRGFVVSGLKKLLMRLVLGWSRPRNPVLGLVFSGIIEEVGRDVTKFQVGDEIFGMTGFRMGTYAEYICLKESSVQAKKPAQSSFGEIAALVFGGTTALYFLKKAGIHKAKKSVLVIGGTGSVGVASIQYALSCGAEVSAVCGPSGMALVKKLGVEKVYDYSKGNLDAQLDTYDVIFDTVGKYSKKDFIKNLSPKGIYLTVESWDVATESIEMLEEIVSLLKAGKMPAVIDRTFSLEQIVDAHRYVDSGRKKGNVVIQVV</sequence>
<evidence type="ECO:0000313" key="2">
    <source>
        <dbReference type="EMBL" id="GBF48658.1"/>
    </source>
</evidence>
<dbReference type="InterPro" id="IPR050700">
    <property type="entry name" value="YIM1/Zinc_Alcohol_DH_Fams"/>
</dbReference>
<proteinExistence type="predicted"/>
<name>A0A2P2DVJ6_9LEPT</name>
<dbReference type="SUPFAM" id="SSF51735">
    <property type="entry name" value="NAD(P)-binding Rossmann-fold domains"/>
    <property type="match status" value="1"/>
</dbReference>
<dbReference type="Gene3D" id="3.90.180.10">
    <property type="entry name" value="Medium-chain alcohol dehydrogenases, catalytic domain"/>
    <property type="match status" value="1"/>
</dbReference>
<comment type="caution">
    <text evidence="2">The sequence shown here is derived from an EMBL/GenBank/DDBJ whole genome shotgun (WGS) entry which is preliminary data.</text>
</comment>
<dbReference type="Proteomes" id="UP000245133">
    <property type="component" value="Unassembled WGS sequence"/>
</dbReference>
<dbReference type="EMBL" id="BFBB01000002">
    <property type="protein sequence ID" value="GBF48658.1"/>
    <property type="molecule type" value="Genomic_DNA"/>
</dbReference>
<dbReference type="InterPro" id="IPR020843">
    <property type="entry name" value="ER"/>
</dbReference>
<dbReference type="CDD" id="cd08267">
    <property type="entry name" value="MDR1"/>
    <property type="match status" value="1"/>
</dbReference>
<dbReference type="PANTHER" id="PTHR11695">
    <property type="entry name" value="ALCOHOL DEHYDROGENASE RELATED"/>
    <property type="match status" value="1"/>
</dbReference>
<reference evidence="2 3" key="1">
    <citation type="submission" date="2018-02" db="EMBL/GenBank/DDBJ databases">
        <title>Novel Leptospira species isolated from soil and water in Japan.</title>
        <authorList>
            <person name="Nakao R."/>
            <person name="Masuzawa T."/>
        </authorList>
    </citation>
    <scope>NUCLEOTIDE SEQUENCE [LARGE SCALE GENOMIC DNA]</scope>
    <source>
        <strain evidence="2 3">YH101</strain>
    </source>
</reference>
<accession>A0A2P2DVJ6</accession>
<dbReference type="GO" id="GO:0016491">
    <property type="term" value="F:oxidoreductase activity"/>
    <property type="evidence" value="ECO:0007669"/>
    <property type="project" value="InterPro"/>
</dbReference>
<evidence type="ECO:0000259" key="1">
    <source>
        <dbReference type="SMART" id="SM00829"/>
    </source>
</evidence>
<dbReference type="InterPro" id="IPR011032">
    <property type="entry name" value="GroES-like_sf"/>
</dbReference>
<keyword evidence="3" id="KW-1185">Reference proteome</keyword>
<dbReference type="PANTHER" id="PTHR11695:SF648">
    <property type="entry name" value="ZINC-BINDING OXIDOREDUCTASE"/>
    <property type="match status" value="1"/>
</dbReference>
<dbReference type="Gene3D" id="3.40.50.720">
    <property type="entry name" value="NAD(P)-binding Rossmann-like Domain"/>
    <property type="match status" value="1"/>
</dbReference>
<dbReference type="Pfam" id="PF13602">
    <property type="entry name" value="ADH_zinc_N_2"/>
    <property type="match status" value="1"/>
</dbReference>
<dbReference type="InterPro" id="IPR036291">
    <property type="entry name" value="NAD(P)-bd_dom_sf"/>
</dbReference>
<dbReference type="SMART" id="SM00829">
    <property type="entry name" value="PKS_ER"/>
    <property type="match status" value="1"/>
</dbReference>
<dbReference type="RefSeq" id="WP_108972723.1">
    <property type="nucleotide sequence ID" value="NZ_BFBB01000002.1"/>
</dbReference>
<dbReference type="OrthoDB" id="9792162at2"/>